<dbReference type="RefSeq" id="WP_247025963.1">
    <property type="nucleotide sequence ID" value="NZ_JALKCH010000001.1"/>
</dbReference>
<proteinExistence type="inferred from homology"/>
<gene>
    <name evidence="20" type="ORF">MWN34_01860</name>
</gene>
<dbReference type="PROSITE" id="PS01315">
    <property type="entry name" value="CDS"/>
    <property type="match status" value="1"/>
</dbReference>
<dbReference type="PANTHER" id="PTHR46382:SF1">
    <property type="entry name" value="PHOSPHATIDATE CYTIDYLYLTRANSFERASE"/>
    <property type="match status" value="1"/>
</dbReference>
<keyword evidence="11 18" id="KW-0812">Transmembrane</keyword>
<keyword evidence="8" id="KW-1003">Cell membrane</keyword>
<keyword evidence="9" id="KW-0444">Lipid biosynthesis</keyword>
<dbReference type="EC" id="2.7.7.41" evidence="6 18"/>
<keyword evidence="15 19" id="KW-0472">Membrane</keyword>
<organism evidence="20 21">
    <name type="scientific">Ancylobacter crimeensis</name>
    <dbReference type="NCBI Taxonomy" id="2579147"/>
    <lineage>
        <taxon>Bacteria</taxon>
        <taxon>Pseudomonadati</taxon>
        <taxon>Pseudomonadota</taxon>
        <taxon>Alphaproteobacteria</taxon>
        <taxon>Hyphomicrobiales</taxon>
        <taxon>Xanthobacteraceae</taxon>
        <taxon>Ancylobacter</taxon>
    </lineage>
</organism>
<feature type="transmembrane region" description="Helical" evidence="19">
    <location>
        <begin position="75"/>
        <end position="91"/>
    </location>
</feature>
<evidence type="ECO:0000313" key="21">
    <source>
        <dbReference type="Proteomes" id="UP001203284"/>
    </source>
</evidence>
<feature type="transmembrane region" description="Helical" evidence="19">
    <location>
        <begin position="144"/>
        <end position="165"/>
    </location>
</feature>
<evidence type="ECO:0000256" key="13">
    <source>
        <dbReference type="ARBA" id="ARBA00022989"/>
    </source>
</evidence>
<evidence type="ECO:0000256" key="15">
    <source>
        <dbReference type="ARBA" id="ARBA00023136"/>
    </source>
</evidence>
<evidence type="ECO:0000256" key="3">
    <source>
        <dbReference type="ARBA" id="ARBA00005119"/>
    </source>
</evidence>
<evidence type="ECO:0000256" key="16">
    <source>
        <dbReference type="ARBA" id="ARBA00023209"/>
    </source>
</evidence>
<comment type="pathway">
    <text evidence="4">Lipid metabolism.</text>
</comment>
<evidence type="ECO:0000256" key="11">
    <source>
        <dbReference type="ARBA" id="ARBA00022692"/>
    </source>
</evidence>
<dbReference type="InterPro" id="IPR000374">
    <property type="entry name" value="PC_trans"/>
</dbReference>
<evidence type="ECO:0000256" key="12">
    <source>
        <dbReference type="ARBA" id="ARBA00022695"/>
    </source>
</evidence>
<dbReference type="Pfam" id="PF01148">
    <property type="entry name" value="CTP_transf_1"/>
    <property type="match status" value="1"/>
</dbReference>
<dbReference type="PANTHER" id="PTHR46382">
    <property type="entry name" value="PHOSPHATIDATE CYTIDYLYLTRANSFERASE"/>
    <property type="match status" value="1"/>
</dbReference>
<feature type="transmembrane region" description="Helical" evidence="19">
    <location>
        <begin position="186"/>
        <end position="205"/>
    </location>
</feature>
<name>A0ABT0D6S6_9HYPH</name>
<accession>A0ABT0D6S6</accession>
<evidence type="ECO:0000256" key="2">
    <source>
        <dbReference type="ARBA" id="ARBA00004651"/>
    </source>
</evidence>
<dbReference type="EMBL" id="JALKCH010000001">
    <property type="protein sequence ID" value="MCK0195650.1"/>
    <property type="molecule type" value="Genomic_DNA"/>
</dbReference>
<sequence length="286" mass="29000">MVVANVASAAFLLRGTRVLPLGKDFLPRLASALVLAPLALLAASLGGWLFACFLGLAALLILWEWTVMTSTQPKIVLLSIGGVALVAATILTLYHGALPGTLPVIAAALLFTLLGRPRCWVGAGVIYAAAAVVPAVALREGEGGGAALLWLFALVWGTDIGAYFCGRLMGGPKLWPRISPNKTWSGAIGGALIGTAAGLLSLVAAGWAPGIGLGATTLAASIASQCGDLFESAMKRRFGCKDSSALIPGHGGLMDRLDGFVAAALVGLLVGLVRDPGAVAHGLLGF</sequence>
<evidence type="ECO:0000256" key="6">
    <source>
        <dbReference type="ARBA" id="ARBA00012487"/>
    </source>
</evidence>
<dbReference type="GO" id="GO:0016779">
    <property type="term" value="F:nucleotidyltransferase activity"/>
    <property type="evidence" value="ECO:0007669"/>
    <property type="project" value="UniProtKB-KW"/>
</dbReference>
<comment type="subcellular location">
    <subcellularLocation>
        <location evidence="2">Cell membrane</location>
        <topology evidence="2">Multi-pass membrane protein</topology>
    </subcellularLocation>
</comment>
<evidence type="ECO:0000256" key="14">
    <source>
        <dbReference type="ARBA" id="ARBA00023098"/>
    </source>
</evidence>
<evidence type="ECO:0000256" key="18">
    <source>
        <dbReference type="RuleBase" id="RU003938"/>
    </source>
</evidence>
<evidence type="ECO:0000256" key="5">
    <source>
        <dbReference type="ARBA" id="ARBA00010185"/>
    </source>
</evidence>
<feature type="transmembrane region" description="Helical" evidence="19">
    <location>
        <begin position="97"/>
        <end position="114"/>
    </location>
</feature>
<keyword evidence="14" id="KW-0443">Lipid metabolism</keyword>
<keyword evidence="21" id="KW-1185">Reference proteome</keyword>
<evidence type="ECO:0000256" key="8">
    <source>
        <dbReference type="ARBA" id="ARBA00022475"/>
    </source>
</evidence>
<evidence type="ECO:0000256" key="10">
    <source>
        <dbReference type="ARBA" id="ARBA00022679"/>
    </source>
</evidence>
<feature type="transmembrane region" description="Helical" evidence="19">
    <location>
        <begin position="34"/>
        <end position="63"/>
    </location>
</feature>
<keyword evidence="13 19" id="KW-1133">Transmembrane helix</keyword>
<keyword evidence="12 18" id="KW-0548">Nucleotidyltransferase</keyword>
<evidence type="ECO:0000256" key="4">
    <source>
        <dbReference type="ARBA" id="ARBA00005189"/>
    </source>
</evidence>
<comment type="similarity">
    <text evidence="5 18">Belongs to the CDS family.</text>
</comment>
<evidence type="ECO:0000256" key="17">
    <source>
        <dbReference type="ARBA" id="ARBA00023264"/>
    </source>
</evidence>
<feature type="transmembrane region" description="Helical" evidence="19">
    <location>
        <begin position="119"/>
        <end position="138"/>
    </location>
</feature>
<evidence type="ECO:0000313" key="20">
    <source>
        <dbReference type="EMBL" id="MCK0195650.1"/>
    </source>
</evidence>
<comment type="pathway">
    <text evidence="3 18">Phospholipid metabolism; CDP-diacylglycerol biosynthesis; CDP-diacylglycerol from sn-glycerol 3-phosphate: step 3/3.</text>
</comment>
<keyword evidence="10 18" id="KW-0808">Transferase</keyword>
<keyword evidence="16" id="KW-0594">Phospholipid biosynthesis</keyword>
<evidence type="ECO:0000256" key="1">
    <source>
        <dbReference type="ARBA" id="ARBA00001698"/>
    </source>
</evidence>
<keyword evidence="17" id="KW-1208">Phospholipid metabolism</keyword>
<comment type="caution">
    <text evidence="20">The sequence shown here is derived from an EMBL/GenBank/DDBJ whole genome shotgun (WGS) entry which is preliminary data.</text>
</comment>
<dbReference type="Proteomes" id="UP001203284">
    <property type="component" value="Unassembled WGS sequence"/>
</dbReference>
<reference evidence="20 21" key="1">
    <citation type="submission" date="2022-04" db="EMBL/GenBank/DDBJ databases">
        <authorList>
            <person name="Grouzdev D.S."/>
            <person name="Pantiukh K.S."/>
            <person name="Krutkina M.S."/>
        </authorList>
    </citation>
    <scope>NUCLEOTIDE SEQUENCE [LARGE SCALE GENOMIC DNA]</scope>
    <source>
        <strain evidence="20 21">6x-1</strain>
    </source>
</reference>
<evidence type="ECO:0000256" key="9">
    <source>
        <dbReference type="ARBA" id="ARBA00022516"/>
    </source>
</evidence>
<protein>
    <recommendedName>
        <fullName evidence="7 18">Phosphatidate cytidylyltransferase</fullName>
        <ecNumber evidence="6 18">2.7.7.41</ecNumber>
    </recommendedName>
</protein>
<evidence type="ECO:0000256" key="19">
    <source>
        <dbReference type="SAM" id="Phobius"/>
    </source>
</evidence>
<comment type="catalytic activity">
    <reaction evidence="1 18">
        <text>a 1,2-diacyl-sn-glycero-3-phosphate + CTP + H(+) = a CDP-1,2-diacyl-sn-glycerol + diphosphate</text>
        <dbReference type="Rhea" id="RHEA:16229"/>
        <dbReference type="ChEBI" id="CHEBI:15378"/>
        <dbReference type="ChEBI" id="CHEBI:33019"/>
        <dbReference type="ChEBI" id="CHEBI:37563"/>
        <dbReference type="ChEBI" id="CHEBI:58332"/>
        <dbReference type="ChEBI" id="CHEBI:58608"/>
        <dbReference type="EC" id="2.7.7.41"/>
    </reaction>
</comment>
<evidence type="ECO:0000256" key="7">
    <source>
        <dbReference type="ARBA" id="ARBA00019373"/>
    </source>
</evidence>